<keyword evidence="5 13" id="KW-0552">Olfaction</keyword>
<dbReference type="PRINTS" id="PR00237">
    <property type="entry name" value="GPCRRHODOPSN"/>
</dbReference>
<keyword evidence="7 12" id="KW-0297">G-protein coupled receptor</keyword>
<dbReference type="PANTHER" id="PTHR26452">
    <property type="entry name" value="OLFACTORY RECEPTOR"/>
    <property type="match status" value="1"/>
</dbReference>
<evidence type="ECO:0000313" key="15">
    <source>
        <dbReference type="EMBL" id="KAG8547678.1"/>
    </source>
</evidence>
<evidence type="ECO:0000256" key="3">
    <source>
        <dbReference type="ARBA" id="ARBA00022606"/>
    </source>
</evidence>
<protein>
    <recommendedName>
        <fullName evidence="13">Olfactory receptor</fullName>
    </recommendedName>
</protein>
<evidence type="ECO:0000256" key="5">
    <source>
        <dbReference type="ARBA" id="ARBA00022725"/>
    </source>
</evidence>
<dbReference type="FunFam" id="1.20.1070.10:FF:000010">
    <property type="entry name" value="Olfactory receptor"/>
    <property type="match status" value="1"/>
</dbReference>
<dbReference type="GO" id="GO:0005886">
    <property type="term" value="C:plasma membrane"/>
    <property type="evidence" value="ECO:0007669"/>
    <property type="project" value="UniProtKB-SubCell"/>
</dbReference>
<reference evidence="15" key="1">
    <citation type="thesis" date="2020" institute="ProQuest LLC" country="789 East Eisenhower Parkway, Ann Arbor, MI, USA">
        <title>Comparative Genomics and Chromosome Evolution.</title>
        <authorList>
            <person name="Mudd A.B."/>
        </authorList>
    </citation>
    <scope>NUCLEOTIDE SEQUENCE</scope>
    <source>
        <strain evidence="15">237g6f4</strain>
        <tissue evidence="15">Blood</tissue>
    </source>
</reference>
<proteinExistence type="inferred from homology"/>
<evidence type="ECO:0000256" key="2">
    <source>
        <dbReference type="ARBA" id="ARBA00022475"/>
    </source>
</evidence>
<keyword evidence="3 13" id="KW-0716">Sensory transduction</keyword>
<evidence type="ECO:0000256" key="12">
    <source>
        <dbReference type="RuleBase" id="RU000688"/>
    </source>
</evidence>
<evidence type="ECO:0000256" key="7">
    <source>
        <dbReference type="ARBA" id="ARBA00023040"/>
    </source>
</evidence>
<comment type="subcellular location">
    <subcellularLocation>
        <location evidence="1 13">Cell membrane</location>
        <topology evidence="1 13">Multi-pass membrane protein</topology>
    </subcellularLocation>
</comment>
<dbReference type="PROSITE" id="PS00237">
    <property type="entry name" value="G_PROTEIN_RECEP_F1_1"/>
    <property type="match status" value="1"/>
</dbReference>
<dbReference type="EMBL" id="WNYA01000650">
    <property type="protein sequence ID" value="KAG8547678.1"/>
    <property type="molecule type" value="Genomic_DNA"/>
</dbReference>
<dbReference type="Pfam" id="PF13853">
    <property type="entry name" value="7tm_4"/>
    <property type="match status" value="1"/>
</dbReference>
<keyword evidence="16" id="KW-1185">Reference proteome</keyword>
<evidence type="ECO:0000259" key="14">
    <source>
        <dbReference type="PROSITE" id="PS50262"/>
    </source>
</evidence>
<name>A0AAV6ZP24_ENGPU</name>
<dbReference type="InterPro" id="IPR050516">
    <property type="entry name" value="Olfactory_GPCR"/>
</dbReference>
<dbReference type="Gene3D" id="1.20.1070.10">
    <property type="entry name" value="Rhodopsin 7-helix transmembrane proteins"/>
    <property type="match status" value="1"/>
</dbReference>
<feature type="transmembrane region" description="Helical" evidence="13">
    <location>
        <begin position="6"/>
        <end position="24"/>
    </location>
</feature>
<organism evidence="15 16">
    <name type="scientific">Engystomops pustulosus</name>
    <name type="common">Tungara frog</name>
    <name type="synonym">Physalaemus pustulosus</name>
    <dbReference type="NCBI Taxonomy" id="76066"/>
    <lineage>
        <taxon>Eukaryota</taxon>
        <taxon>Metazoa</taxon>
        <taxon>Chordata</taxon>
        <taxon>Craniata</taxon>
        <taxon>Vertebrata</taxon>
        <taxon>Euteleostomi</taxon>
        <taxon>Amphibia</taxon>
        <taxon>Batrachia</taxon>
        <taxon>Anura</taxon>
        <taxon>Neobatrachia</taxon>
        <taxon>Hyloidea</taxon>
        <taxon>Leptodactylidae</taxon>
        <taxon>Leiuperinae</taxon>
        <taxon>Engystomops</taxon>
    </lineage>
</organism>
<dbReference type="GO" id="GO:0004984">
    <property type="term" value="F:olfactory receptor activity"/>
    <property type="evidence" value="ECO:0007669"/>
    <property type="project" value="InterPro"/>
</dbReference>
<evidence type="ECO:0000256" key="8">
    <source>
        <dbReference type="ARBA" id="ARBA00023136"/>
    </source>
</evidence>
<feature type="domain" description="G-protein coupled receptors family 1 profile" evidence="14">
    <location>
        <begin position="15"/>
        <end position="264"/>
    </location>
</feature>
<dbReference type="InterPro" id="IPR000276">
    <property type="entry name" value="GPCR_Rhodpsn"/>
</dbReference>
<evidence type="ECO:0000256" key="10">
    <source>
        <dbReference type="ARBA" id="ARBA00023180"/>
    </source>
</evidence>
<keyword evidence="9 12" id="KW-0675">Receptor</keyword>
<evidence type="ECO:0000256" key="6">
    <source>
        <dbReference type="ARBA" id="ARBA00022989"/>
    </source>
</evidence>
<keyword evidence="4 12" id="KW-0812">Transmembrane</keyword>
<keyword evidence="6 13" id="KW-1133">Transmembrane helix</keyword>
<dbReference type="GO" id="GO:0004930">
    <property type="term" value="F:G protein-coupled receptor activity"/>
    <property type="evidence" value="ECO:0007669"/>
    <property type="project" value="UniProtKB-KW"/>
</dbReference>
<accession>A0AAV6ZP24</accession>
<evidence type="ECO:0000256" key="9">
    <source>
        <dbReference type="ARBA" id="ARBA00023170"/>
    </source>
</evidence>
<evidence type="ECO:0000256" key="1">
    <source>
        <dbReference type="ARBA" id="ARBA00004651"/>
    </source>
</evidence>
<evidence type="ECO:0000256" key="13">
    <source>
        <dbReference type="RuleBase" id="RU363047"/>
    </source>
</evidence>
<keyword evidence="10" id="KW-0325">Glycoprotein</keyword>
<evidence type="ECO:0000313" key="16">
    <source>
        <dbReference type="Proteomes" id="UP000824782"/>
    </source>
</evidence>
<gene>
    <name evidence="15" type="ORF">GDO81_027788</name>
</gene>
<evidence type="ECO:0000256" key="11">
    <source>
        <dbReference type="ARBA" id="ARBA00023224"/>
    </source>
</evidence>
<dbReference type="InterPro" id="IPR000725">
    <property type="entry name" value="Olfact_rcpt"/>
</dbReference>
<keyword evidence="2 13" id="KW-1003">Cell membrane</keyword>
<keyword evidence="8 13" id="KW-0472">Membrane</keyword>
<keyword evidence="11 12" id="KW-0807">Transducer</keyword>
<dbReference type="InterPro" id="IPR017452">
    <property type="entry name" value="GPCR_Rhodpsn_7TM"/>
</dbReference>
<dbReference type="PROSITE" id="PS50262">
    <property type="entry name" value="G_PROTEIN_RECEP_F1_2"/>
    <property type="match status" value="1"/>
</dbReference>
<comment type="caution">
    <text evidence="15">The sequence shown here is derived from an EMBL/GenBank/DDBJ whole genome shotgun (WGS) entry which is preliminary data.</text>
</comment>
<sequence>MIGFFLCIYLLIMCGNLTIVVVIWSTSRLHTPMYIFLVNLSFIDIASTSNILPNLLVILCTKEKTISFVGCITQMYVFVSLSCVEFILLSAMAYDRYVAICHPLHYFSLMPLRLSAVLSFGSWFVGFLDPVGHAVFISNLCFCSDYYLDHFFCDITPLLKISCTDTSHVNMLNYVEGTLIGITAFMLTLISYILIISVILKIKSIEGQRKAFSTCTAHLTCVCLFYGTILCLYMRPTSSFSPKQDKYFSLLYLALLPMFNPVIYSLKNEDVKQVLCKLLAHVFIKCL</sequence>
<dbReference type="CDD" id="cd13954">
    <property type="entry name" value="7tmA_OR"/>
    <property type="match status" value="1"/>
</dbReference>
<evidence type="ECO:0000256" key="4">
    <source>
        <dbReference type="ARBA" id="ARBA00022692"/>
    </source>
</evidence>
<dbReference type="AlphaFoldDB" id="A0AAV6ZP24"/>
<feature type="transmembrane region" description="Helical" evidence="13">
    <location>
        <begin position="247"/>
        <end position="266"/>
    </location>
</feature>
<comment type="similarity">
    <text evidence="12">Belongs to the G-protein coupled receptor 1 family.</text>
</comment>
<dbReference type="SUPFAM" id="SSF81321">
    <property type="entry name" value="Family A G protein-coupled receptor-like"/>
    <property type="match status" value="1"/>
</dbReference>
<feature type="transmembrane region" description="Helical" evidence="13">
    <location>
        <begin position="179"/>
        <end position="200"/>
    </location>
</feature>
<dbReference type="PRINTS" id="PR00245">
    <property type="entry name" value="OLFACTORYR"/>
</dbReference>
<feature type="transmembrane region" description="Helical" evidence="13">
    <location>
        <begin position="212"/>
        <end position="235"/>
    </location>
</feature>
<dbReference type="Proteomes" id="UP000824782">
    <property type="component" value="Unassembled WGS sequence"/>
</dbReference>
<feature type="transmembrane region" description="Helical" evidence="13">
    <location>
        <begin position="65"/>
        <end position="94"/>
    </location>
</feature>